<dbReference type="SUPFAM" id="SSF48452">
    <property type="entry name" value="TPR-like"/>
    <property type="match status" value="1"/>
</dbReference>
<reference evidence="3 4" key="1">
    <citation type="submission" date="2016-11" db="EMBL/GenBank/DDBJ databases">
        <title>Study of marine rhodopsin-containing bacteria.</title>
        <authorList>
            <person name="Yoshizawa S."/>
            <person name="Kumagai Y."/>
            <person name="Kogure K."/>
        </authorList>
    </citation>
    <scope>NUCLEOTIDE SEQUENCE [LARGE SCALE GENOMIC DNA]</scope>
    <source>
        <strain evidence="3 4">SAORIC-28</strain>
    </source>
</reference>
<organism evidence="3 4">
    <name type="scientific">Rubrivirga marina</name>
    <dbReference type="NCBI Taxonomy" id="1196024"/>
    <lineage>
        <taxon>Bacteria</taxon>
        <taxon>Pseudomonadati</taxon>
        <taxon>Rhodothermota</taxon>
        <taxon>Rhodothermia</taxon>
        <taxon>Rhodothermales</taxon>
        <taxon>Rubricoccaceae</taxon>
        <taxon>Rubrivirga</taxon>
    </lineage>
</organism>
<dbReference type="RefSeq" id="WP_095511321.1">
    <property type="nucleotide sequence ID" value="NZ_MQWD01000001.1"/>
</dbReference>
<evidence type="ECO:0000313" key="4">
    <source>
        <dbReference type="Proteomes" id="UP000216339"/>
    </source>
</evidence>
<evidence type="ECO:0000256" key="1">
    <source>
        <dbReference type="SAM" id="MobiDB-lite"/>
    </source>
</evidence>
<keyword evidence="4" id="KW-1185">Reference proteome</keyword>
<evidence type="ECO:0008006" key="5">
    <source>
        <dbReference type="Google" id="ProtNLM"/>
    </source>
</evidence>
<protein>
    <recommendedName>
        <fullName evidence="5">Tetratricopeptide repeat protein</fullName>
    </recommendedName>
</protein>
<dbReference type="InterPro" id="IPR011990">
    <property type="entry name" value="TPR-like_helical_dom_sf"/>
</dbReference>
<evidence type="ECO:0000313" key="3">
    <source>
        <dbReference type="EMBL" id="PAP77652.1"/>
    </source>
</evidence>
<dbReference type="AlphaFoldDB" id="A0A271J2D0"/>
<feature type="signal peptide" evidence="2">
    <location>
        <begin position="1"/>
        <end position="18"/>
    </location>
</feature>
<dbReference type="Gene3D" id="1.25.40.10">
    <property type="entry name" value="Tetratricopeptide repeat domain"/>
    <property type="match status" value="1"/>
</dbReference>
<dbReference type="EMBL" id="MQWD01000001">
    <property type="protein sequence ID" value="PAP77652.1"/>
    <property type="molecule type" value="Genomic_DNA"/>
</dbReference>
<keyword evidence="2" id="KW-0732">Signal</keyword>
<dbReference type="Pfam" id="PF13371">
    <property type="entry name" value="TPR_9"/>
    <property type="match status" value="1"/>
</dbReference>
<feature type="chain" id="PRO_5012695927" description="Tetratricopeptide repeat protein" evidence="2">
    <location>
        <begin position="19"/>
        <end position="220"/>
    </location>
</feature>
<dbReference type="PROSITE" id="PS51257">
    <property type="entry name" value="PROKAR_LIPOPROTEIN"/>
    <property type="match status" value="1"/>
</dbReference>
<name>A0A271J2D0_9BACT</name>
<dbReference type="Proteomes" id="UP000216339">
    <property type="component" value="Unassembled WGS sequence"/>
</dbReference>
<dbReference type="OrthoDB" id="1523318at2"/>
<feature type="region of interest" description="Disordered" evidence="1">
    <location>
        <begin position="188"/>
        <end position="220"/>
    </location>
</feature>
<gene>
    <name evidence="3" type="ORF">BSZ37_14990</name>
</gene>
<proteinExistence type="predicted"/>
<evidence type="ECO:0000256" key="2">
    <source>
        <dbReference type="SAM" id="SignalP"/>
    </source>
</evidence>
<accession>A0A271J2D0</accession>
<comment type="caution">
    <text evidence="3">The sequence shown here is derived from an EMBL/GenBank/DDBJ whole genome shotgun (WGS) entry which is preliminary data.</text>
</comment>
<sequence length="220" mass="22948">MRRRLPVLLAALALGACGDDAPTPAPVAPPGPPASVDLGAVQASFDQCLAGDVTDGVARLDSVLAASPGAPDALVARGLCRWAGWDDDGGDPEQVRAAYTDLTAAIEAVERGGEARGTPLADIYSHRAFVAQALDDGWVRTLEDLDRAVALAPEEPRHVLDRGVVHSYAGDSVAARRDLRQYLALADSAEARDREPPSSAQRSVVESLLADLDGDSDPVP</sequence>